<feature type="transmembrane region" description="Helical" evidence="7">
    <location>
        <begin position="20"/>
        <end position="41"/>
    </location>
</feature>
<keyword evidence="2 7" id="KW-0813">Transport</keyword>
<feature type="transmembrane region" description="Helical" evidence="7">
    <location>
        <begin position="160"/>
        <end position="180"/>
    </location>
</feature>
<dbReference type="STRING" id="207559.Dde_3326"/>
<dbReference type="InterPro" id="IPR035906">
    <property type="entry name" value="MetI-like_sf"/>
</dbReference>
<name>Q30W26_OLEA2</name>
<keyword evidence="10" id="KW-1185">Reference proteome</keyword>
<evidence type="ECO:0000313" key="9">
    <source>
        <dbReference type="EMBL" id="ABB40120.1"/>
    </source>
</evidence>
<feature type="transmembrane region" description="Helical" evidence="7">
    <location>
        <begin position="226"/>
        <end position="249"/>
    </location>
</feature>
<evidence type="ECO:0000256" key="1">
    <source>
        <dbReference type="ARBA" id="ARBA00004651"/>
    </source>
</evidence>
<dbReference type="InterPro" id="IPR005769">
    <property type="entry name" value="PhnE/PtxC"/>
</dbReference>
<dbReference type="InterPro" id="IPR000515">
    <property type="entry name" value="MetI-like"/>
</dbReference>
<dbReference type="GO" id="GO:0005886">
    <property type="term" value="C:plasma membrane"/>
    <property type="evidence" value="ECO:0007669"/>
    <property type="project" value="UniProtKB-SubCell"/>
</dbReference>
<evidence type="ECO:0000259" key="8">
    <source>
        <dbReference type="PROSITE" id="PS50928"/>
    </source>
</evidence>
<dbReference type="RefSeq" id="WP_011369052.1">
    <property type="nucleotide sequence ID" value="NC_007519.1"/>
</dbReference>
<dbReference type="PROSITE" id="PS50928">
    <property type="entry name" value="ABC_TM1"/>
    <property type="match status" value="1"/>
</dbReference>
<gene>
    <name evidence="9" type="ordered locus">Dde_3326</name>
</gene>
<dbReference type="SUPFAM" id="SSF161098">
    <property type="entry name" value="MetI-like"/>
    <property type="match status" value="1"/>
</dbReference>
<dbReference type="eggNOG" id="COG3639">
    <property type="taxonomic scope" value="Bacteria"/>
</dbReference>
<evidence type="ECO:0000256" key="5">
    <source>
        <dbReference type="ARBA" id="ARBA00022989"/>
    </source>
</evidence>
<evidence type="ECO:0000256" key="7">
    <source>
        <dbReference type="RuleBase" id="RU363032"/>
    </source>
</evidence>
<evidence type="ECO:0000256" key="2">
    <source>
        <dbReference type="ARBA" id="ARBA00022448"/>
    </source>
</evidence>
<evidence type="ECO:0000256" key="6">
    <source>
        <dbReference type="ARBA" id="ARBA00023136"/>
    </source>
</evidence>
<dbReference type="GO" id="GO:0015416">
    <property type="term" value="F:ABC-type phosphonate transporter activity"/>
    <property type="evidence" value="ECO:0007669"/>
    <property type="project" value="InterPro"/>
</dbReference>
<dbReference type="PANTHER" id="PTHR30043:SF1">
    <property type="entry name" value="ABC TRANSPORT SYSTEM PERMEASE PROTEIN P69"/>
    <property type="match status" value="1"/>
</dbReference>
<feature type="transmembrane region" description="Helical" evidence="7">
    <location>
        <begin position="340"/>
        <end position="360"/>
    </location>
</feature>
<evidence type="ECO:0000313" key="10">
    <source>
        <dbReference type="Proteomes" id="UP000002710"/>
    </source>
</evidence>
<dbReference type="CDD" id="cd06261">
    <property type="entry name" value="TM_PBP2"/>
    <property type="match status" value="1"/>
</dbReference>
<comment type="subcellular location">
    <subcellularLocation>
        <location evidence="1 7">Cell membrane</location>
        <topology evidence="1 7">Multi-pass membrane protein</topology>
    </subcellularLocation>
</comment>
<protein>
    <submittedName>
        <fullName evidence="9">Phosphonate ABC transporter, inner membrane subunit</fullName>
    </submittedName>
</protein>
<dbReference type="AlphaFoldDB" id="Q30W26"/>
<dbReference type="HOGENOM" id="CLU_064254_4_0_7"/>
<accession>Q30W26</accession>
<dbReference type="NCBIfam" id="TIGR01097">
    <property type="entry name" value="PhnE"/>
    <property type="match status" value="1"/>
</dbReference>
<evidence type="ECO:0000256" key="3">
    <source>
        <dbReference type="ARBA" id="ARBA00022475"/>
    </source>
</evidence>
<feature type="transmembrane region" description="Helical" evidence="7">
    <location>
        <begin position="310"/>
        <end position="328"/>
    </location>
</feature>
<dbReference type="PANTHER" id="PTHR30043">
    <property type="entry name" value="PHOSPHONATES TRANSPORT SYSTEM PERMEASE PROTEIN"/>
    <property type="match status" value="1"/>
</dbReference>
<dbReference type="Pfam" id="PF00528">
    <property type="entry name" value="BPD_transp_1"/>
    <property type="match status" value="1"/>
</dbReference>
<comment type="similarity">
    <text evidence="7">Belongs to the binding-protein-dependent transport system permease family.</text>
</comment>
<keyword evidence="4 7" id="KW-0812">Transmembrane</keyword>
<organism evidence="9 10">
    <name type="scientific">Oleidesulfovibrio alaskensis (strain ATCC BAA-1058 / DSM 17464 / G20)</name>
    <name type="common">Desulfovibrio alaskensis</name>
    <dbReference type="NCBI Taxonomy" id="207559"/>
    <lineage>
        <taxon>Bacteria</taxon>
        <taxon>Pseudomonadati</taxon>
        <taxon>Thermodesulfobacteriota</taxon>
        <taxon>Desulfovibrionia</taxon>
        <taxon>Desulfovibrionales</taxon>
        <taxon>Desulfovibrionaceae</taxon>
        <taxon>Oleidesulfovibrio</taxon>
    </lineage>
</organism>
<keyword evidence="5 7" id="KW-1133">Transmembrane helix</keyword>
<evidence type="ECO:0000256" key="4">
    <source>
        <dbReference type="ARBA" id="ARBA00022692"/>
    </source>
</evidence>
<dbReference type="EMBL" id="CP000112">
    <property type="protein sequence ID" value="ABB40120.1"/>
    <property type="molecule type" value="Genomic_DNA"/>
</dbReference>
<keyword evidence="6 7" id="KW-0472">Membrane</keyword>
<dbReference type="Gene3D" id="1.10.3720.10">
    <property type="entry name" value="MetI-like"/>
    <property type="match status" value="1"/>
</dbReference>
<dbReference type="Proteomes" id="UP000002710">
    <property type="component" value="Chromosome"/>
</dbReference>
<proteinExistence type="inferred from homology"/>
<reference evidence="9 10" key="1">
    <citation type="journal article" date="2011" name="J. Bacteriol.">
        <title>Complete genome sequence and updated annotation of Desulfovibrio alaskensis G20.</title>
        <authorList>
            <person name="Hauser L.J."/>
            <person name="Land M.L."/>
            <person name="Brown S.D."/>
            <person name="Larimer F."/>
            <person name="Keller K.L."/>
            <person name="Rapp-Giles B.J."/>
            <person name="Price M.N."/>
            <person name="Lin M."/>
            <person name="Bruce D.C."/>
            <person name="Detter J.C."/>
            <person name="Tapia R."/>
            <person name="Han C.S."/>
            <person name="Goodwin L.A."/>
            <person name="Cheng J.F."/>
            <person name="Pitluck S."/>
            <person name="Copeland A."/>
            <person name="Lucas S."/>
            <person name="Nolan M."/>
            <person name="Lapidus A.L."/>
            <person name="Palumbo A.V."/>
            <person name="Wall J.D."/>
        </authorList>
    </citation>
    <scope>NUCLEOTIDE SEQUENCE [LARGE SCALE GENOMIC DNA]</scope>
    <source>
        <strain evidence="10">ATCC BAA 1058 / DSM 17464 / G20</strain>
    </source>
</reference>
<feature type="domain" description="ABC transmembrane type-1" evidence="8">
    <location>
        <begin position="161"/>
        <end position="354"/>
    </location>
</feature>
<dbReference type="KEGG" id="dde:Dde_3326"/>
<keyword evidence="3" id="KW-1003">Cell membrane</keyword>
<sequence>MSELTLEQLTPRKTLTQRVLLGLMSLTVAAVLAVTYVWCGIDPVKLYEKRNNAVEYLFGHSISDADRTAAMEQARRLPAIIIHQEAMDEVRKEMAAKGSADFTEMTGRGNELAEKRLAAMDPAAFDAIVQEEYERVLDEKRGGFFPPEMRTGPLMQYSRALIETIAIAIWGTLLAFVAAIPASMLAARNTLCLILPGSSPARKKLRRSIQFAMRRLLDFCRGFNEFVMALIFVAVIGLGPYAGVLALAIHSFGILSKVFSEGIEAIEPGQVEAVEASGASSVQTIVFSVLPQMMPLIVSYSLLRFETNVRSATILGFVGAGGIGFLIFDKLNGYLYREVSTMMILVILMVTVIDYMCGIIRSRFV</sequence>